<proteinExistence type="predicted"/>
<dbReference type="RefSeq" id="WP_344471978.1">
    <property type="nucleotide sequence ID" value="NZ_BAAASB010000001.1"/>
</dbReference>
<evidence type="ECO:0000313" key="2">
    <source>
        <dbReference type="Proteomes" id="UP001596160"/>
    </source>
</evidence>
<gene>
    <name evidence="1" type="ORF">ACFPRH_18425</name>
</gene>
<dbReference type="EMBL" id="JBHSKP010000011">
    <property type="protein sequence ID" value="MFC5153713.1"/>
    <property type="molecule type" value="Genomic_DNA"/>
</dbReference>
<dbReference type="Proteomes" id="UP001596160">
    <property type="component" value="Unassembled WGS sequence"/>
</dbReference>
<accession>A0ABW0AIY1</accession>
<sequence length="304" mass="32290">MRGDQEDSSPPGLPYPPEYDIAARPSVAPGTLRSAGTMFAALYGELVPHAWHGPDPEQDAYSLFHQRSIAMGWLDDRSAGGDAAEPGLRAAGLWGMNDAGWSHPLAVAGTGLISWFQVEASAVADDRPLPVRPFLRCAQDATEWAGAVRLSAVQILLPVQGIDPSSRPPYAPVPSAGADGWFAGRDPRARTRVEVRVNSGLDPSVPAVARRLAHELGRLEREVFVPGPGSQEDGGRGEETLPPPFHDSFWNGPPLHGTVLRGELAEWSCDAVGRLAETVADVAARLGVRSPLLFTVVRAAGPEG</sequence>
<name>A0ABW0AIY1_9ACTN</name>
<reference evidence="2" key="1">
    <citation type="journal article" date="2019" name="Int. J. Syst. Evol. Microbiol.">
        <title>The Global Catalogue of Microorganisms (GCM) 10K type strain sequencing project: providing services to taxonomists for standard genome sequencing and annotation.</title>
        <authorList>
            <consortium name="The Broad Institute Genomics Platform"/>
            <consortium name="The Broad Institute Genome Sequencing Center for Infectious Disease"/>
            <person name="Wu L."/>
            <person name="Ma J."/>
        </authorList>
    </citation>
    <scope>NUCLEOTIDE SEQUENCE [LARGE SCALE GENOMIC DNA]</scope>
    <source>
        <strain evidence="2">PCU 266</strain>
    </source>
</reference>
<protein>
    <submittedName>
        <fullName evidence="1">Uncharacterized protein</fullName>
    </submittedName>
</protein>
<evidence type="ECO:0000313" key="1">
    <source>
        <dbReference type="EMBL" id="MFC5153713.1"/>
    </source>
</evidence>
<comment type="caution">
    <text evidence="1">The sequence shown here is derived from an EMBL/GenBank/DDBJ whole genome shotgun (WGS) entry which is preliminary data.</text>
</comment>
<organism evidence="1 2">
    <name type="scientific">Streptomyces amakusaensis</name>
    <dbReference type="NCBI Taxonomy" id="67271"/>
    <lineage>
        <taxon>Bacteria</taxon>
        <taxon>Bacillati</taxon>
        <taxon>Actinomycetota</taxon>
        <taxon>Actinomycetes</taxon>
        <taxon>Kitasatosporales</taxon>
        <taxon>Streptomycetaceae</taxon>
        <taxon>Streptomyces</taxon>
    </lineage>
</organism>
<keyword evidence="2" id="KW-1185">Reference proteome</keyword>